<accession>H6L1V6</accession>
<evidence type="ECO:0000256" key="1">
    <source>
        <dbReference type="SAM" id="Phobius"/>
    </source>
</evidence>
<keyword evidence="1" id="KW-1133">Transmembrane helix</keyword>
<dbReference type="EMBL" id="CP002831">
    <property type="protein sequence ID" value="AFC26184.1"/>
    <property type="molecule type" value="Genomic_DNA"/>
</dbReference>
<evidence type="ECO:0000313" key="3">
    <source>
        <dbReference type="Proteomes" id="UP000007519"/>
    </source>
</evidence>
<dbReference type="Proteomes" id="UP000007519">
    <property type="component" value="Chromosome"/>
</dbReference>
<gene>
    <name evidence="2" type="ordered locus">SGRA_3459</name>
</gene>
<organism evidence="2 3">
    <name type="scientific">Saprospira grandis (strain Lewin)</name>
    <dbReference type="NCBI Taxonomy" id="984262"/>
    <lineage>
        <taxon>Bacteria</taxon>
        <taxon>Pseudomonadati</taxon>
        <taxon>Bacteroidota</taxon>
        <taxon>Saprospiria</taxon>
        <taxon>Saprospirales</taxon>
        <taxon>Saprospiraceae</taxon>
        <taxon>Saprospira</taxon>
    </lineage>
</organism>
<dbReference type="HOGENOM" id="CLU_2720028_0_0_10"/>
<dbReference type="KEGG" id="sgn:SGRA_3459"/>
<keyword evidence="1" id="KW-0812">Transmembrane</keyword>
<dbReference type="STRING" id="984262.SGRA_3459"/>
<reference evidence="2 3" key="1">
    <citation type="journal article" date="2012" name="Stand. Genomic Sci.">
        <title>Complete genome sequencing and analysis of Saprospira grandis str. Lewin, a predatory marine bacterium.</title>
        <authorList>
            <person name="Saw J.H."/>
            <person name="Yuryev A."/>
            <person name="Kanbe M."/>
            <person name="Hou S."/>
            <person name="Young A.G."/>
            <person name="Aizawa S."/>
            <person name="Alam M."/>
        </authorList>
    </citation>
    <scope>NUCLEOTIDE SEQUENCE [LARGE SCALE GENOMIC DNA]</scope>
    <source>
        <strain evidence="2 3">Lewin</strain>
    </source>
</reference>
<feature type="transmembrane region" description="Helical" evidence="1">
    <location>
        <begin position="41"/>
        <end position="64"/>
    </location>
</feature>
<evidence type="ECO:0000313" key="2">
    <source>
        <dbReference type="EMBL" id="AFC26184.1"/>
    </source>
</evidence>
<protein>
    <submittedName>
        <fullName evidence="2">Uncharacterized protein</fullName>
    </submittedName>
</protein>
<keyword evidence="3" id="KW-1185">Reference proteome</keyword>
<name>H6L1V6_SAPGL</name>
<proteinExistence type="predicted"/>
<dbReference type="AlphaFoldDB" id="H6L1V6"/>
<keyword evidence="1" id="KW-0472">Membrane</keyword>
<sequence length="72" mass="7305">MGEVVILGPAAGSASPRLAAAMLRGSQVCSALQATLRFAFGLAYGHPCAALGRSAVFFLLGVLLRRFGAVLG</sequence>